<proteinExistence type="predicted"/>
<dbReference type="Proteomes" id="UP000198415">
    <property type="component" value="Unassembled WGS sequence"/>
</dbReference>
<dbReference type="InterPro" id="IPR046065">
    <property type="entry name" value="DUF6023"/>
</dbReference>
<sequence length="141" mass="15235">MILQGLAALLLVLGGVWWWRAAPRDDSDPRLLAWRLTAEQLLPESGDQELADTVVLPAEGDYEKVADLDSGVFQVAVVCAGPDNSRVRISFGEDESGRGLPCSGERTPEVFSVGVGTQLRLRIAADDQGPVIFRYAVQRGA</sequence>
<gene>
    <name evidence="1" type="ORF">SAMN06264365_12014</name>
</gene>
<reference evidence="1 2" key="1">
    <citation type="submission" date="2017-06" db="EMBL/GenBank/DDBJ databases">
        <authorList>
            <person name="Kim H.J."/>
            <person name="Triplett B.A."/>
        </authorList>
    </citation>
    <scope>NUCLEOTIDE SEQUENCE [LARGE SCALE GENOMIC DNA]</scope>
    <source>
        <strain evidence="1 2">DSM 43151</strain>
    </source>
</reference>
<name>A0A239G415_9ACTN</name>
<accession>A0A239G415</accession>
<organism evidence="1 2">
    <name type="scientific">Actinoplanes regularis</name>
    <dbReference type="NCBI Taxonomy" id="52697"/>
    <lineage>
        <taxon>Bacteria</taxon>
        <taxon>Bacillati</taxon>
        <taxon>Actinomycetota</taxon>
        <taxon>Actinomycetes</taxon>
        <taxon>Micromonosporales</taxon>
        <taxon>Micromonosporaceae</taxon>
        <taxon>Actinoplanes</taxon>
    </lineage>
</organism>
<protein>
    <submittedName>
        <fullName evidence="1">Uncharacterized protein</fullName>
    </submittedName>
</protein>
<keyword evidence="2" id="KW-1185">Reference proteome</keyword>
<dbReference type="AlphaFoldDB" id="A0A239G415"/>
<evidence type="ECO:0000313" key="1">
    <source>
        <dbReference type="EMBL" id="SNS63850.1"/>
    </source>
</evidence>
<evidence type="ECO:0000313" key="2">
    <source>
        <dbReference type="Proteomes" id="UP000198415"/>
    </source>
</evidence>
<dbReference type="EMBL" id="FZNR01000020">
    <property type="protein sequence ID" value="SNS63850.1"/>
    <property type="molecule type" value="Genomic_DNA"/>
</dbReference>
<dbReference type="Pfam" id="PF19487">
    <property type="entry name" value="DUF6023"/>
    <property type="match status" value="1"/>
</dbReference>